<protein>
    <submittedName>
        <fullName evidence="2">Neur_chan_LBD domain-containing protein</fullName>
    </submittedName>
</protein>
<sequence>LFSGKPNGKVISISEFIDCEAAEFVFHQKLVVTCTGPVVIFEPFLTDKHSNFVTFVVLLRTQSTLWSNELDDVSWTYTVRLRTQITLPYNSTLSRLVRHLMTNYNKNMRPVLHPADTLKVEIQIAPHQIINVDGKRNLIEISGSFEMVLLVDFNK</sequence>
<feature type="domain" description="Neurotransmitter-gated ion-channel ligand-binding" evidence="1">
    <location>
        <begin position="94"/>
        <end position="146"/>
    </location>
</feature>
<dbReference type="SUPFAM" id="SSF63712">
    <property type="entry name" value="Nicotinic receptor ligand binding domain-like"/>
    <property type="match status" value="1"/>
</dbReference>
<accession>A0A183IP92</accession>
<dbReference type="Pfam" id="PF02931">
    <property type="entry name" value="Neur_chan_LBD"/>
    <property type="match status" value="1"/>
</dbReference>
<evidence type="ECO:0000313" key="2">
    <source>
        <dbReference type="WBParaSite" id="SBAD_0000565901-mRNA-1"/>
    </source>
</evidence>
<name>A0A183IP92_9BILA</name>
<dbReference type="GO" id="GO:0016020">
    <property type="term" value="C:membrane"/>
    <property type="evidence" value="ECO:0007669"/>
    <property type="project" value="InterPro"/>
</dbReference>
<organism evidence="2">
    <name type="scientific">Soboliphyme baturini</name>
    <dbReference type="NCBI Taxonomy" id="241478"/>
    <lineage>
        <taxon>Eukaryota</taxon>
        <taxon>Metazoa</taxon>
        <taxon>Ecdysozoa</taxon>
        <taxon>Nematoda</taxon>
        <taxon>Enoplea</taxon>
        <taxon>Dorylaimia</taxon>
        <taxon>Dioctophymatida</taxon>
        <taxon>Dioctophymatoidea</taxon>
        <taxon>Soboliphymatidae</taxon>
        <taxon>Soboliphyme</taxon>
    </lineage>
</organism>
<evidence type="ECO:0000259" key="1">
    <source>
        <dbReference type="Pfam" id="PF02931"/>
    </source>
</evidence>
<dbReference type="InterPro" id="IPR006202">
    <property type="entry name" value="Neur_chan_lig-bd"/>
</dbReference>
<dbReference type="InterPro" id="IPR036734">
    <property type="entry name" value="Neur_chan_lig-bd_sf"/>
</dbReference>
<dbReference type="GO" id="GO:0005230">
    <property type="term" value="F:extracellular ligand-gated monoatomic ion channel activity"/>
    <property type="evidence" value="ECO:0007669"/>
    <property type="project" value="InterPro"/>
</dbReference>
<reference evidence="2" key="1">
    <citation type="submission" date="2016-06" db="UniProtKB">
        <authorList>
            <consortium name="WormBaseParasite"/>
        </authorList>
    </citation>
    <scope>IDENTIFICATION</scope>
</reference>
<dbReference type="WBParaSite" id="SBAD_0000565901-mRNA-1">
    <property type="protein sequence ID" value="SBAD_0000565901-mRNA-1"/>
    <property type="gene ID" value="SBAD_0000565901"/>
</dbReference>
<proteinExistence type="predicted"/>
<dbReference type="Gene3D" id="2.70.170.10">
    <property type="entry name" value="Neurotransmitter-gated ion-channel ligand-binding domain"/>
    <property type="match status" value="1"/>
</dbReference>
<dbReference type="AlphaFoldDB" id="A0A183IP92"/>